<dbReference type="Proteomes" id="UP000324222">
    <property type="component" value="Unassembled WGS sequence"/>
</dbReference>
<dbReference type="GO" id="GO:0051306">
    <property type="term" value="P:mitotic sister chromatid separation"/>
    <property type="evidence" value="ECO:0007669"/>
    <property type="project" value="TreeGrafter"/>
</dbReference>
<accession>A0A5B7E803</accession>
<name>A0A5B7E803_PORTR</name>
<organism evidence="3 4">
    <name type="scientific">Portunus trituberculatus</name>
    <name type="common">Swimming crab</name>
    <name type="synonym">Neptunus trituberculatus</name>
    <dbReference type="NCBI Taxonomy" id="210409"/>
    <lineage>
        <taxon>Eukaryota</taxon>
        <taxon>Metazoa</taxon>
        <taxon>Ecdysozoa</taxon>
        <taxon>Arthropoda</taxon>
        <taxon>Crustacea</taxon>
        <taxon>Multicrustacea</taxon>
        <taxon>Malacostraca</taxon>
        <taxon>Eumalacostraca</taxon>
        <taxon>Eucarida</taxon>
        <taxon>Decapoda</taxon>
        <taxon>Pleocyemata</taxon>
        <taxon>Brachyura</taxon>
        <taxon>Eubrachyura</taxon>
        <taxon>Portunoidea</taxon>
        <taxon>Portunidae</taxon>
        <taxon>Portuninae</taxon>
        <taxon>Portunus</taxon>
    </lineage>
</organism>
<dbReference type="EMBL" id="VSRR010002089">
    <property type="protein sequence ID" value="MPC29539.1"/>
    <property type="molecule type" value="Genomic_DNA"/>
</dbReference>
<proteinExistence type="predicted"/>
<dbReference type="GO" id="GO:0003682">
    <property type="term" value="F:chromatin binding"/>
    <property type="evidence" value="ECO:0007669"/>
    <property type="project" value="TreeGrafter"/>
</dbReference>
<keyword evidence="4" id="KW-1185">Reference proteome</keyword>
<dbReference type="AlphaFoldDB" id="A0A5B7E803"/>
<dbReference type="InterPro" id="IPR031737">
    <property type="entry name" value="CNDH2_C"/>
</dbReference>
<dbReference type="OrthoDB" id="10038475at2759"/>
<evidence type="ECO:0000259" key="2">
    <source>
        <dbReference type="Pfam" id="PF16858"/>
    </source>
</evidence>
<dbReference type="PANTHER" id="PTHR14324:SF3">
    <property type="entry name" value="CONDENSIN-2 COMPLEX SUBUNIT H2"/>
    <property type="match status" value="1"/>
</dbReference>
<dbReference type="GO" id="GO:0005634">
    <property type="term" value="C:nucleus"/>
    <property type="evidence" value="ECO:0007669"/>
    <property type="project" value="TreeGrafter"/>
</dbReference>
<dbReference type="GO" id="GO:0010032">
    <property type="term" value="P:meiotic chromosome condensation"/>
    <property type="evidence" value="ECO:0007669"/>
    <property type="project" value="TreeGrafter"/>
</dbReference>
<dbReference type="Pfam" id="PF16858">
    <property type="entry name" value="CNDH2_C"/>
    <property type="match status" value="1"/>
</dbReference>
<dbReference type="GO" id="GO:0000796">
    <property type="term" value="C:condensin complex"/>
    <property type="evidence" value="ECO:0007669"/>
    <property type="project" value="TreeGrafter"/>
</dbReference>
<feature type="domain" description="Condensin-2 complex subunit H2 C-terminal" evidence="2">
    <location>
        <begin position="88"/>
        <end position="219"/>
    </location>
</feature>
<comment type="caution">
    <text evidence="3">The sequence shown here is derived from an EMBL/GenBank/DDBJ whole genome shotgun (WGS) entry which is preliminary data.</text>
</comment>
<feature type="region of interest" description="Disordered" evidence="1">
    <location>
        <begin position="17"/>
        <end position="50"/>
    </location>
</feature>
<evidence type="ECO:0000313" key="3">
    <source>
        <dbReference type="EMBL" id="MPC29539.1"/>
    </source>
</evidence>
<evidence type="ECO:0000313" key="4">
    <source>
        <dbReference type="Proteomes" id="UP000324222"/>
    </source>
</evidence>
<dbReference type="PANTHER" id="PTHR14324">
    <property type="entry name" value="CONDENSIN-2 COMPLEX SUBUNIT H2"/>
    <property type="match status" value="1"/>
</dbReference>
<reference evidence="3 4" key="1">
    <citation type="submission" date="2019-05" db="EMBL/GenBank/DDBJ databases">
        <title>Another draft genome of Portunus trituberculatus and its Hox gene families provides insights of decapod evolution.</title>
        <authorList>
            <person name="Jeong J.-H."/>
            <person name="Song I."/>
            <person name="Kim S."/>
            <person name="Choi T."/>
            <person name="Kim D."/>
            <person name="Ryu S."/>
            <person name="Kim W."/>
        </authorList>
    </citation>
    <scope>NUCLEOTIDE SEQUENCE [LARGE SCALE GENOMIC DNA]</scope>
    <source>
        <tissue evidence="3">Muscle</tissue>
    </source>
</reference>
<gene>
    <name evidence="3" type="primary">NCAPH2</name>
    <name evidence="3" type="ORF">E2C01_022778</name>
</gene>
<evidence type="ECO:0000256" key="1">
    <source>
        <dbReference type="SAM" id="MobiDB-lite"/>
    </source>
</evidence>
<dbReference type="InterPro" id="IPR031739">
    <property type="entry name" value="Ncaph2"/>
</dbReference>
<protein>
    <submittedName>
        <fullName evidence="3">Condensin-2 complex subunit H2</fullName>
    </submittedName>
</protein>
<sequence length="232" mass="26231">MKLVRRLSEEGVCKEEALQAAEEAGEEARVSPQYEEDDDHLANDSPVDLDLENTGFVLPEAHPEDQLPEGGVAARLNDSVASEEPATEYEALVLKWVADYVNSAQESIKSTELEKRVNHWRKIVTPKLQAEEARTEFDIHRYGSKILSHFPSDGRKQTIPFKQLMVGEEDPREVARFFLSSLMLANSHNIELSKTSPDDMAMDCLELTLKSRVRHHEELEEYAAPSQANTTR</sequence>